<dbReference type="PROSITE" id="PS51677">
    <property type="entry name" value="NODB"/>
    <property type="match status" value="1"/>
</dbReference>
<dbReference type="Proteomes" id="UP000077355">
    <property type="component" value="Unassembled WGS sequence"/>
</dbReference>
<evidence type="ECO:0000313" key="5">
    <source>
        <dbReference type="Proteomes" id="UP000077355"/>
    </source>
</evidence>
<dbReference type="PANTHER" id="PTHR34216">
    <property type="match status" value="1"/>
</dbReference>
<gene>
    <name evidence="4" type="ORF">PBAT_21630</name>
</gene>
<comment type="subcellular location">
    <subcellularLocation>
        <location evidence="1">Secreted</location>
    </subcellularLocation>
</comment>
<evidence type="ECO:0000256" key="2">
    <source>
        <dbReference type="ARBA" id="ARBA00022729"/>
    </source>
</evidence>
<proteinExistence type="predicted"/>
<dbReference type="SUPFAM" id="SSF88713">
    <property type="entry name" value="Glycoside hydrolase/deacetylase"/>
    <property type="match status" value="1"/>
</dbReference>
<dbReference type="Gene3D" id="3.20.20.370">
    <property type="entry name" value="Glycoside hydrolase/deacetylase"/>
    <property type="match status" value="1"/>
</dbReference>
<evidence type="ECO:0000313" key="4">
    <source>
        <dbReference type="EMBL" id="OAB41163.1"/>
    </source>
</evidence>
<dbReference type="GO" id="GO:0005576">
    <property type="term" value="C:extracellular region"/>
    <property type="evidence" value="ECO:0007669"/>
    <property type="project" value="UniProtKB-SubCell"/>
</dbReference>
<dbReference type="OrthoDB" id="9778320at2"/>
<evidence type="ECO:0000259" key="3">
    <source>
        <dbReference type="PROSITE" id="PS51677"/>
    </source>
</evidence>
<dbReference type="GO" id="GO:0016810">
    <property type="term" value="F:hydrolase activity, acting on carbon-nitrogen (but not peptide) bonds"/>
    <property type="evidence" value="ECO:0007669"/>
    <property type="project" value="InterPro"/>
</dbReference>
<comment type="caution">
    <text evidence="4">The sequence shown here is derived from an EMBL/GenBank/DDBJ whole genome shotgun (WGS) entry which is preliminary data.</text>
</comment>
<keyword evidence="5" id="KW-1185">Reference proteome</keyword>
<accession>A0A162MAK8</accession>
<reference evidence="4 5" key="1">
    <citation type="submission" date="2016-03" db="EMBL/GenBank/DDBJ databases">
        <title>Draft genome sequence of Paenibacillus antarcticus CECT 5836.</title>
        <authorList>
            <person name="Shin S.-K."/>
            <person name="Yi H."/>
        </authorList>
    </citation>
    <scope>NUCLEOTIDE SEQUENCE [LARGE SCALE GENOMIC DNA]</scope>
    <source>
        <strain evidence="4 5">CECT 5836</strain>
    </source>
</reference>
<dbReference type="InterPro" id="IPR002509">
    <property type="entry name" value="NODB_dom"/>
</dbReference>
<dbReference type="InterPro" id="IPR051398">
    <property type="entry name" value="Polysacch_Deacetylase"/>
</dbReference>
<name>A0A162MAK8_9BACL</name>
<feature type="domain" description="NodB homology" evidence="3">
    <location>
        <begin position="92"/>
        <end position="321"/>
    </location>
</feature>
<dbReference type="AlphaFoldDB" id="A0A162MAK8"/>
<evidence type="ECO:0000256" key="1">
    <source>
        <dbReference type="ARBA" id="ARBA00004613"/>
    </source>
</evidence>
<dbReference type="RefSeq" id="WP_068652758.1">
    <property type="nucleotide sequence ID" value="NZ_CP043611.1"/>
</dbReference>
<dbReference type="EMBL" id="LVJI01000048">
    <property type="protein sequence ID" value="OAB41163.1"/>
    <property type="molecule type" value="Genomic_DNA"/>
</dbReference>
<dbReference type="GO" id="GO:0005975">
    <property type="term" value="P:carbohydrate metabolic process"/>
    <property type="evidence" value="ECO:0007669"/>
    <property type="project" value="InterPro"/>
</dbReference>
<sequence length="321" mass="35274">MSSILKKVISTVLAADLIIPSGIISLKAQAASPDIPVLLYHRVLPNPSNEWTDTSVENFEKHMQYLVENDYKTLSAEEYVNIMQGNATAPEKPILLTFDDATPDFLANTVPILNKYRMNAVQFVVSDWIGAGFSMSQADLQAVAKLPNISLQNHSKKHTENAWKTIEQSEASAEIAEANAFIKTVTGKDPILLAYPYGDYNADVQAAAAANDIQYSFKVGYPNQGDHAIGRHYIKMSTTLNEIAKWIGGPAPVEEPGTPVEQDVVYHETFAKGQGLSGTPILNNPKSTSCTPLFVLSTASILKFVAHSWYAPFLFFSQRYT</sequence>
<dbReference type="InterPro" id="IPR011330">
    <property type="entry name" value="Glyco_hydro/deAcase_b/a-brl"/>
</dbReference>
<keyword evidence="2" id="KW-0732">Signal</keyword>
<dbReference type="PANTHER" id="PTHR34216:SF3">
    <property type="entry name" value="POLY-BETA-1,6-N-ACETYL-D-GLUCOSAMINE N-DEACETYLASE"/>
    <property type="match status" value="1"/>
</dbReference>
<dbReference type="Pfam" id="PF01522">
    <property type="entry name" value="Polysacc_deac_1"/>
    <property type="match status" value="1"/>
</dbReference>
<organism evidence="4 5">
    <name type="scientific">Paenibacillus antarcticus</name>
    <dbReference type="NCBI Taxonomy" id="253703"/>
    <lineage>
        <taxon>Bacteria</taxon>
        <taxon>Bacillati</taxon>
        <taxon>Bacillota</taxon>
        <taxon>Bacilli</taxon>
        <taxon>Bacillales</taxon>
        <taxon>Paenibacillaceae</taxon>
        <taxon>Paenibacillus</taxon>
    </lineage>
</organism>
<protein>
    <recommendedName>
        <fullName evidence="3">NodB homology domain-containing protein</fullName>
    </recommendedName>
</protein>